<protein>
    <submittedName>
        <fullName evidence="1">Uncharacterized protein</fullName>
    </submittedName>
</protein>
<gene>
    <name evidence="1" type="ORF">BpHYR1_022366</name>
</gene>
<name>A0A3M7PR12_BRAPC</name>
<evidence type="ECO:0000313" key="1">
    <source>
        <dbReference type="EMBL" id="RNA01098.1"/>
    </source>
</evidence>
<evidence type="ECO:0000313" key="2">
    <source>
        <dbReference type="Proteomes" id="UP000276133"/>
    </source>
</evidence>
<reference evidence="1 2" key="1">
    <citation type="journal article" date="2018" name="Sci. Rep.">
        <title>Genomic signatures of local adaptation to the degree of environmental predictability in rotifers.</title>
        <authorList>
            <person name="Franch-Gras L."/>
            <person name="Hahn C."/>
            <person name="Garcia-Roger E.M."/>
            <person name="Carmona M.J."/>
            <person name="Serra M."/>
            <person name="Gomez A."/>
        </authorList>
    </citation>
    <scope>NUCLEOTIDE SEQUENCE [LARGE SCALE GENOMIC DNA]</scope>
    <source>
        <strain evidence="1">HYR1</strain>
    </source>
</reference>
<comment type="caution">
    <text evidence="1">The sequence shown here is derived from an EMBL/GenBank/DDBJ whole genome shotgun (WGS) entry which is preliminary data.</text>
</comment>
<organism evidence="1 2">
    <name type="scientific">Brachionus plicatilis</name>
    <name type="common">Marine rotifer</name>
    <name type="synonym">Brachionus muelleri</name>
    <dbReference type="NCBI Taxonomy" id="10195"/>
    <lineage>
        <taxon>Eukaryota</taxon>
        <taxon>Metazoa</taxon>
        <taxon>Spiralia</taxon>
        <taxon>Gnathifera</taxon>
        <taxon>Rotifera</taxon>
        <taxon>Eurotatoria</taxon>
        <taxon>Monogononta</taxon>
        <taxon>Pseudotrocha</taxon>
        <taxon>Ploima</taxon>
        <taxon>Brachionidae</taxon>
        <taxon>Brachionus</taxon>
    </lineage>
</organism>
<proteinExistence type="predicted"/>
<accession>A0A3M7PR12</accession>
<sequence length="81" mass="9273">MLSWLEVCGIFWYSVVHVEYLGTKKQNDKYHNYLINSMPNYIFHHALVLPYGFLLNKSSVGGSVAKANEAKVSMIKLTHNI</sequence>
<dbReference type="OrthoDB" id="10663874at2759"/>
<dbReference type="Proteomes" id="UP000276133">
    <property type="component" value="Unassembled WGS sequence"/>
</dbReference>
<dbReference type="AlphaFoldDB" id="A0A3M7PR12"/>
<dbReference type="EMBL" id="REGN01009469">
    <property type="protein sequence ID" value="RNA01098.1"/>
    <property type="molecule type" value="Genomic_DNA"/>
</dbReference>
<keyword evidence="2" id="KW-1185">Reference proteome</keyword>